<evidence type="ECO:0000256" key="1">
    <source>
        <dbReference type="ARBA" id="ARBA00004514"/>
    </source>
</evidence>
<dbReference type="GO" id="GO:0005524">
    <property type="term" value="F:ATP binding"/>
    <property type="evidence" value="ECO:0007669"/>
    <property type="project" value="UniProtKB-KW"/>
</dbReference>
<keyword evidence="9 19" id="KW-0418">Kinase</keyword>
<evidence type="ECO:0000256" key="6">
    <source>
        <dbReference type="ARBA" id="ARBA00022548"/>
    </source>
</evidence>
<keyword evidence="16" id="KW-0753">Steroid metabolism</keyword>
<dbReference type="OrthoDB" id="2401875at2759"/>
<evidence type="ECO:0000256" key="11">
    <source>
        <dbReference type="ARBA" id="ARBA00022840"/>
    </source>
</evidence>
<dbReference type="EMBL" id="GDHF01006210">
    <property type="protein sequence ID" value="JAI46104.1"/>
    <property type="molecule type" value="Transcribed_RNA"/>
</dbReference>
<feature type="binding site" evidence="18">
    <location>
        <begin position="13"/>
        <end position="19"/>
    </location>
    <ligand>
        <name>ATP</name>
        <dbReference type="ChEBI" id="CHEBI:30616"/>
    </ligand>
</feature>
<organism evidence="19">
    <name type="scientific">Bactrocera latifrons</name>
    <name type="common">Malaysian fruit fly</name>
    <name type="synonym">Chaetodacus latifrons</name>
    <dbReference type="NCBI Taxonomy" id="174628"/>
    <lineage>
        <taxon>Eukaryota</taxon>
        <taxon>Metazoa</taxon>
        <taxon>Ecdysozoa</taxon>
        <taxon>Arthropoda</taxon>
        <taxon>Hexapoda</taxon>
        <taxon>Insecta</taxon>
        <taxon>Pterygota</taxon>
        <taxon>Neoptera</taxon>
        <taxon>Endopterygota</taxon>
        <taxon>Diptera</taxon>
        <taxon>Brachycera</taxon>
        <taxon>Muscomorpha</taxon>
        <taxon>Tephritoidea</taxon>
        <taxon>Tephritidae</taxon>
        <taxon>Bactrocera</taxon>
        <taxon>Bactrocera</taxon>
    </lineage>
</organism>
<dbReference type="GO" id="GO:0005829">
    <property type="term" value="C:cytosol"/>
    <property type="evidence" value="ECO:0007669"/>
    <property type="project" value="UniProtKB-SubCell"/>
</dbReference>
<evidence type="ECO:0000313" key="20">
    <source>
        <dbReference type="EMBL" id="JAI39126.1"/>
    </source>
</evidence>
<dbReference type="NCBIfam" id="TIGR01223">
    <property type="entry name" value="Pmev_kin_anim"/>
    <property type="match status" value="1"/>
</dbReference>
<dbReference type="EMBL" id="GDHF01024478">
    <property type="protein sequence ID" value="JAI27836.1"/>
    <property type="molecule type" value="Transcribed_RNA"/>
</dbReference>
<evidence type="ECO:0000256" key="8">
    <source>
        <dbReference type="ARBA" id="ARBA00022741"/>
    </source>
</evidence>
<evidence type="ECO:0000256" key="2">
    <source>
        <dbReference type="ARBA" id="ARBA00005017"/>
    </source>
</evidence>
<dbReference type="UniPathway" id="UPA00057">
    <property type="reaction ID" value="UER00099"/>
</dbReference>
<evidence type="ECO:0000256" key="14">
    <source>
        <dbReference type="ARBA" id="ARBA00023098"/>
    </source>
</evidence>
<keyword evidence="11 18" id="KW-0067">ATP-binding</keyword>
<keyword evidence="6" id="KW-0153">Cholesterol metabolism</keyword>
<accession>A0A0K8UMN6</accession>
<keyword evidence="8 18" id="KW-0547">Nucleotide-binding</keyword>
<evidence type="ECO:0000313" key="19">
    <source>
        <dbReference type="EMBL" id="JAI27836.1"/>
    </source>
</evidence>
<comment type="subcellular location">
    <subcellularLocation>
        <location evidence="1">Cytoplasm</location>
        <location evidence="1">Cytosol</location>
    </subcellularLocation>
</comment>
<dbReference type="PIRSF" id="PIRSF036639">
    <property type="entry name" value="PMK_anim"/>
    <property type="match status" value="1"/>
</dbReference>
<evidence type="ECO:0000256" key="10">
    <source>
        <dbReference type="ARBA" id="ARBA00022778"/>
    </source>
</evidence>
<proteinExistence type="predicted"/>
<dbReference type="Gene3D" id="3.40.50.300">
    <property type="entry name" value="P-loop containing nucleotide triphosphate hydrolases"/>
    <property type="match status" value="1"/>
</dbReference>
<dbReference type="InterPro" id="IPR027417">
    <property type="entry name" value="P-loop_NTPase"/>
</dbReference>
<keyword evidence="7" id="KW-0808">Transferase</keyword>
<dbReference type="Pfam" id="PF04275">
    <property type="entry name" value="P-mevalo_kinase"/>
    <property type="match status" value="1"/>
</dbReference>
<reference evidence="19" key="1">
    <citation type="submission" date="2015-06" db="EMBL/GenBank/DDBJ databases">
        <authorList>
            <person name="Hoefler B.C."/>
            <person name="Straight P.D."/>
        </authorList>
    </citation>
    <scope>NUCLEOTIDE SEQUENCE</scope>
</reference>
<dbReference type="GO" id="GO:0019287">
    <property type="term" value="P:isopentenyl diphosphate biosynthetic process, mevalonate pathway"/>
    <property type="evidence" value="ECO:0007669"/>
    <property type="project" value="UniProtKB-UniPathway"/>
</dbReference>
<evidence type="ECO:0000256" key="15">
    <source>
        <dbReference type="ARBA" id="ARBA00023166"/>
    </source>
</evidence>
<evidence type="ECO:0000256" key="4">
    <source>
        <dbReference type="ARBA" id="ARBA00022490"/>
    </source>
</evidence>
<dbReference type="EMBL" id="GDHF01012201">
    <property type="protein sequence ID" value="JAI40113.1"/>
    <property type="molecule type" value="Transcribed_RNA"/>
</dbReference>
<evidence type="ECO:0000256" key="12">
    <source>
        <dbReference type="ARBA" id="ARBA00022955"/>
    </source>
</evidence>
<evidence type="ECO:0000313" key="21">
    <source>
        <dbReference type="EMBL" id="JAI40113.1"/>
    </source>
</evidence>
<evidence type="ECO:0000256" key="17">
    <source>
        <dbReference type="ARBA" id="ARBA00034549"/>
    </source>
</evidence>
<keyword evidence="10" id="KW-0152">Cholesterol biosynthesis</keyword>
<evidence type="ECO:0000256" key="18">
    <source>
        <dbReference type="PIRSR" id="PIRSR036639-1"/>
    </source>
</evidence>
<dbReference type="EMBL" id="GDHF01010972">
    <property type="protein sequence ID" value="JAI41342.1"/>
    <property type="molecule type" value="Transcribed_RNA"/>
</dbReference>
<name>A0A0K8UMN6_BACLA</name>
<feature type="binding site" evidence="18">
    <location>
        <position position="165"/>
    </location>
    <ligand>
        <name>substrate</name>
    </ligand>
</feature>
<evidence type="ECO:0000313" key="22">
    <source>
        <dbReference type="EMBL" id="JAI41342.1"/>
    </source>
</evidence>
<evidence type="ECO:0000256" key="9">
    <source>
        <dbReference type="ARBA" id="ARBA00022777"/>
    </source>
</evidence>
<dbReference type="EMBL" id="GDHF01013188">
    <property type="protein sequence ID" value="JAI39126.1"/>
    <property type="molecule type" value="Transcribed_RNA"/>
</dbReference>
<dbReference type="GO" id="GO:0004631">
    <property type="term" value="F:phosphomevalonate kinase activity"/>
    <property type="evidence" value="ECO:0007669"/>
    <property type="project" value="UniProtKB-EC"/>
</dbReference>
<evidence type="ECO:0000313" key="23">
    <source>
        <dbReference type="EMBL" id="JAI46104.1"/>
    </source>
</evidence>
<keyword evidence="13" id="KW-0756">Sterol biosynthesis</keyword>
<keyword evidence="12" id="KW-0752">Steroid biosynthesis</keyword>
<feature type="binding site" evidence="18">
    <location>
        <position position="136"/>
    </location>
    <ligand>
        <name>ATP</name>
        <dbReference type="ChEBI" id="CHEBI:30616"/>
    </ligand>
</feature>
<keyword evidence="4" id="KW-0963">Cytoplasm</keyword>
<keyword evidence="5" id="KW-0444">Lipid biosynthesis</keyword>
<dbReference type="EC" id="2.7.4.2" evidence="3"/>
<keyword evidence="15" id="KW-1207">Sterol metabolism</keyword>
<dbReference type="GO" id="GO:0006695">
    <property type="term" value="P:cholesterol biosynthetic process"/>
    <property type="evidence" value="ECO:0007669"/>
    <property type="project" value="UniProtKB-KW"/>
</dbReference>
<protein>
    <recommendedName>
        <fullName evidence="17">Phosphomevalonate kinase</fullName>
        <ecNumber evidence="3">2.7.4.2</ecNumber>
    </recommendedName>
</protein>
<dbReference type="AlphaFoldDB" id="A0A0K8UMN6"/>
<gene>
    <name evidence="19" type="primary">CG10268_2</name>
    <name evidence="20" type="synonym">CG10268_0</name>
    <name evidence="21" type="synonym">CG10268_1</name>
    <name evidence="23" type="synonym">CG10268_3</name>
    <name evidence="22" type="synonym">CG10268_4</name>
    <name evidence="22" type="ORF">c1_g1_i1</name>
    <name evidence="23" type="ORF">c1_g1_i2</name>
    <name evidence="20" type="ORF">c1_g1_i4</name>
    <name evidence="19" type="ORF">c1_g1_i6</name>
    <name evidence="21" type="ORF">c1_g1_i7</name>
</gene>
<sequence>MDGVKKILLISGKRKSGKDYISSTLQNILGDRCQIVHISEPIKVEWAKRLNLNLSELLSDGPYKEKYRKDMIEWSDSVRVTDYGYFCRSAMLHVHAEFVIVSDVRRKTDIKYFHENYGSLVLTIRINTKDTIRIERGWVFTNGVDDVPSECDLDDYNQWDLVLQNNCISDGESSIEILKDKLKLYE</sequence>
<dbReference type="PANTHER" id="PTHR13101:SF1">
    <property type="entry name" value="PHOSPHOMEVALONATE KINASE"/>
    <property type="match status" value="1"/>
</dbReference>
<evidence type="ECO:0000256" key="7">
    <source>
        <dbReference type="ARBA" id="ARBA00022679"/>
    </source>
</evidence>
<dbReference type="GeneID" id="108973285"/>
<dbReference type="FunFam" id="3.40.50.300:FF:001026">
    <property type="entry name" value="Phosphomevalonate kinase"/>
    <property type="match status" value="1"/>
</dbReference>
<keyword evidence="14" id="KW-0443">Lipid metabolism</keyword>
<dbReference type="PANTHER" id="PTHR13101">
    <property type="entry name" value="PHOSPHOMEVALONATE KINASE"/>
    <property type="match status" value="1"/>
</dbReference>
<dbReference type="InterPro" id="IPR005919">
    <property type="entry name" value="Pmev_kin_anim"/>
</dbReference>
<comment type="pathway">
    <text evidence="2">Isoprenoid biosynthesis; isopentenyl diphosphate biosynthesis via mevalonate pathway; isopentenyl diphosphate from (R)-mevalonate: step 2/3.</text>
</comment>
<evidence type="ECO:0000256" key="5">
    <source>
        <dbReference type="ARBA" id="ARBA00022516"/>
    </source>
</evidence>
<evidence type="ECO:0000256" key="3">
    <source>
        <dbReference type="ARBA" id="ARBA00012958"/>
    </source>
</evidence>
<evidence type="ECO:0000256" key="13">
    <source>
        <dbReference type="ARBA" id="ARBA00023011"/>
    </source>
</evidence>
<evidence type="ECO:0000256" key="16">
    <source>
        <dbReference type="ARBA" id="ARBA00023221"/>
    </source>
</evidence>